<evidence type="ECO:0000256" key="3">
    <source>
        <dbReference type="ARBA" id="ARBA00022692"/>
    </source>
</evidence>
<feature type="transmembrane region" description="Helical" evidence="6">
    <location>
        <begin position="188"/>
        <end position="207"/>
    </location>
</feature>
<keyword evidence="5 6" id="KW-0472">Membrane</keyword>
<evidence type="ECO:0000256" key="5">
    <source>
        <dbReference type="ARBA" id="ARBA00023136"/>
    </source>
</evidence>
<evidence type="ECO:0000256" key="2">
    <source>
        <dbReference type="ARBA" id="ARBA00022475"/>
    </source>
</evidence>
<evidence type="ECO:0000256" key="4">
    <source>
        <dbReference type="ARBA" id="ARBA00022989"/>
    </source>
</evidence>
<dbReference type="PANTHER" id="PTHR30086">
    <property type="entry name" value="ARGININE EXPORTER PROTEIN ARGO"/>
    <property type="match status" value="1"/>
</dbReference>
<protein>
    <submittedName>
        <fullName evidence="9">Unannotated protein</fullName>
    </submittedName>
</protein>
<feature type="transmembrane region" description="Helical" evidence="6">
    <location>
        <begin position="41"/>
        <end position="63"/>
    </location>
</feature>
<keyword evidence="4 6" id="KW-1133">Transmembrane helix</keyword>
<reference evidence="9" key="1">
    <citation type="submission" date="2020-05" db="EMBL/GenBank/DDBJ databases">
        <authorList>
            <person name="Chiriac C."/>
            <person name="Salcher M."/>
            <person name="Ghai R."/>
            <person name="Kavagutti S V."/>
        </authorList>
    </citation>
    <scope>NUCLEOTIDE SEQUENCE</scope>
</reference>
<dbReference type="PANTHER" id="PTHR30086:SF20">
    <property type="entry name" value="ARGININE EXPORTER PROTEIN ARGO-RELATED"/>
    <property type="match status" value="1"/>
</dbReference>
<proteinExistence type="predicted"/>
<dbReference type="GO" id="GO:0015171">
    <property type="term" value="F:amino acid transmembrane transporter activity"/>
    <property type="evidence" value="ECO:0007669"/>
    <property type="project" value="TreeGrafter"/>
</dbReference>
<evidence type="ECO:0000256" key="1">
    <source>
        <dbReference type="ARBA" id="ARBA00004651"/>
    </source>
</evidence>
<sequence length="210" mass="22522">MNFLKVLPAFIATAYLLALVPGQTVAMILRQAIMGGPRTAFTTLLGTSSALIVWGSASAVGLSQIFARSHTAYNLLKYTGVAYLVFLSLQTLWEARKEYGRFDYSGAAKTGLGPAFRLGFLTNMTNVKAAVFAVAFIPAFVPANFNLGLGIFLLSIVQALTSATWYSIVISLVARASVVLARPKVRRALTVFSAAGILFLAMTLLFTSPR</sequence>
<evidence type="ECO:0000256" key="6">
    <source>
        <dbReference type="SAM" id="Phobius"/>
    </source>
</evidence>
<dbReference type="EMBL" id="CAEZTA010000016">
    <property type="protein sequence ID" value="CAB4551243.1"/>
    <property type="molecule type" value="Genomic_DNA"/>
</dbReference>
<evidence type="ECO:0000313" key="8">
    <source>
        <dbReference type="EMBL" id="CAB4816125.1"/>
    </source>
</evidence>
<dbReference type="AlphaFoldDB" id="A0A6J7UBS4"/>
<dbReference type="GO" id="GO:0005886">
    <property type="term" value="C:plasma membrane"/>
    <property type="evidence" value="ECO:0007669"/>
    <property type="project" value="UniProtKB-SubCell"/>
</dbReference>
<keyword evidence="2" id="KW-1003">Cell membrane</keyword>
<keyword evidence="3 6" id="KW-0812">Transmembrane</keyword>
<evidence type="ECO:0000313" key="7">
    <source>
        <dbReference type="EMBL" id="CAB4551243.1"/>
    </source>
</evidence>
<gene>
    <name evidence="7" type="ORF">UFOPK1541_00254</name>
    <name evidence="8" type="ORF">UFOPK3119_00685</name>
    <name evidence="9" type="ORF">UFOPK4348_00455</name>
</gene>
<feature type="transmembrane region" description="Helical" evidence="6">
    <location>
        <begin position="130"/>
        <end position="157"/>
    </location>
</feature>
<dbReference type="InterPro" id="IPR001123">
    <property type="entry name" value="LeuE-type"/>
</dbReference>
<dbReference type="EMBL" id="CAFBQR010000066">
    <property type="protein sequence ID" value="CAB5062742.1"/>
    <property type="molecule type" value="Genomic_DNA"/>
</dbReference>
<comment type="subcellular location">
    <subcellularLocation>
        <location evidence="1">Cell membrane</location>
        <topology evidence="1">Multi-pass membrane protein</topology>
    </subcellularLocation>
</comment>
<feature type="transmembrane region" description="Helical" evidence="6">
    <location>
        <begin position="163"/>
        <end position="181"/>
    </location>
</feature>
<accession>A0A6J7UBS4</accession>
<organism evidence="9">
    <name type="scientific">freshwater metagenome</name>
    <dbReference type="NCBI Taxonomy" id="449393"/>
    <lineage>
        <taxon>unclassified sequences</taxon>
        <taxon>metagenomes</taxon>
        <taxon>ecological metagenomes</taxon>
    </lineage>
</organism>
<dbReference type="Pfam" id="PF01810">
    <property type="entry name" value="LysE"/>
    <property type="match status" value="1"/>
</dbReference>
<feature type="transmembrane region" description="Helical" evidence="6">
    <location>
        <begin position="6"/>
        <end position="29"/>
    </location>
</feature>
<name>A0A6J7UBS4_9ZZZZ</name>
<evidence type="ECO:0000313" key="9">
    <source>
        <dbReference type="EMBL" id="CAB5062742.1"/>
    </source>
</evidence>
<dbReference type="EMBL" id="CAFAAX010000080">
    <property type="protein sequence ID" value="CAB4816125.1"/>
    <property type="molecule type" value="Genomic_DNA"/>
</dbReference>